<protein>
    <recommendedName>
        <fullName evidence="3">Rna-directed dna polymerase from mobile element jockey-like</fullName>
    </recommendedName>
</protein>
<accession>A0A3M0KFM9</accession>
<gene>
    <name evidence="1" type="ORF">DUI87_11146</name>
</gene>
<organism evidence="1 2">
    <name type="scientific">Hirundo rustica rustica</name>
    <dbReference type="NCBI Taxonomy" id="333673"/>
    <lineage>
        <taxon>Eukaryota</taxon>
        <taxon>Metazoa</taxon>
        <taxon>Chordata</taxon>
        <taxon>Craniata</taxon>
        <taxon>Vertebrata</taxon>
        <taxon>Euteleostomi</taxon>
        <taxon>Archelosauria</taxon>
        <taxon>Archosauria</taxon>
        <taxon>Dinosauria</taxon>
        <taxon>Saurischia</taxon>
        <taxon>Theropoda</taxon>
        <taxon>Coelurosauria</taxon>
        <taxon>Aves</taxon>
        <taxon>Neognathae</taxon>
        <taxon>Neoaves</taxon>
        <taxon>Telluraves</taxon>
        <taxon>Australaves</taxon>
        <taxon>Passeriformes</taxon>
        <taxon>Sylvioidea</taxon>
        <taxon>Hirundinidae</taxon>
        <taxon>Hirundo</taxon>
    </lineage>
</organism>
<dbReference type="AlphaFoldDB" id="A0A3M0KFM9"/>
<proteinExistence type="predicted"/>
<evidence type="ECO:0008006" key="3">
    <source>
        <dbReference type="Google" id="ProtNLM"/>
    </source>
</evidence>
<evidence type="ECO:0000313" key="1">
    <source>
        <dbReference type="EMBL" id="RMC12013.1"/>
    </source>
</evidence>
<comment type="caution">
    <text evidence="1">The sequence shown here is derived from an EMBL/GenBank/DDBJ whole genome shotgun (WGS) entry which is preliminary data.</text>
</comment>
<reference evidence="1 2" key="1">
    <citation type="submission" date="2018-07" db="EMBL/GenBank/DDBJ databases">
        <title>A high quality draft genome assembly of the barn swallow (H. rustica rustica).</title>
        <authorList>
            <person name="Formenti G."/>
            <person name="Chiara M."/>
            <person name="Poveda L."/>
            <person name="Francoijs K.-J."/>
            <person name="Bonisoli-Alquati A."/>
            <person name="Canova L."/>
            <person name="Gianfranceschi L."/>
            <person name="Horner D.S."/>
            <person name="Saino N."/>
        </authorList>
    </citation>
    <scope>NUCLEOTIDE SEQUENCE [LARGE SCALE GENOMIC DNA]</scope>
    <source>
        <strain evidence="1">Chelidonia</strain>
        <tissue evidence="1">Blood</tissue>
    </source>
</reference>
<dbReference type="OrthoDB" id="10056483at2759"/>
<dbReference type="EMBL" id="QRBI01000107">
    <property type="protein sequence ID" value="RMC12013.1"/>
    <property type="molecule type" value="Genomic_DNA"/>
</dbReference>
<dbReference type="Proteomes" id="UP000269221">
    <property type="component" value="Unassembled WGS sequence"/>
</dbReference>
<evidence type="ECO:0000313" key="2">
    <source>
        <dbReference type="Proteomes" id="UP000269221"/>
    </source>
</evidence>
<keyword evidence="2" id="KW-1185">Reference proteome</keyword>
<sequence>MVEGRDVIQRDLDSLERWNVVNFMKCNKAKCKVRHMGCGNPRHKHRKNGEWIENSPREDLGVLKHAKFDKPWPCVLVPRNPLYPRLIPLCKQRGGEILPLCPPQVGPHLQSCFQLWGLTSERYGSAGASPVEAMEMF</sequence>
<name>A0A3M0KFM9_HIRRU</name>